<proteinExistence type="predicted"/>
<protein>
    <submittedName>
        <fullName evidence="1">Uncharacterized protein</fullName>
    </submittedName>
</protein>
<organism evidence="1 2">
    <name type="scientific">Kribbella italica</name>
    <dbReference type="NCBI Taxonomy" id="1540520"/>
    <lineage>
        <taxon>Bacteria</taxon>
        <taxon>Bacillati</taxon>
        <taxon>Actinomycetota</taxon>
        <taxon>Actinomycetes</taxon>
        <taxon>Propionibacteriales</taxon>
        <taxon>Kribbellaceae</taxon>
        <taxon>Kribbella</taxon>
    </lineage>
</organism>
<gene>
    <name evidence="1" type="ORF">HDA39_005448</name>
</gene>
<evidence type="ECO:0000313" key="2">
    <source>
        <dbReference type="Proteomes" id="UP000549971"/>
    </source>
</evidence>
<dbReference type="AlphaFoldDB" id="A0A7W9JAQ2"/>
<accession>A0A7W9JAQ2</accession>
<dbReference type="Proteomes" id="UP000549971">
    <property type="component" value="Unassembled WGS sequence"/>
</dbReference>
<sequence length="266" mass="28679">MALVANFDATLCRRVIAVTGLGGTTDHITVERATAPYVQWTPVRGWSAQPVIATAVTSFDYEFPEGVAYKYRVRQFNAAGTQTALTDYSVAAAAFDEVWLKVPAAPFLNQPVIVADRSEIINRSRAGLLDIVGRTDPVHVGGVRSSLGYELRLLTLTAAAERDMEYTLATGDVIFLHLPAAQETIPGGHFSVGDVSRESTLRLSPRRVWTLPLQKVAVPGPEVIGSAYTISSAIFEYATISDMMADNATIADLLQRTGTPAEVIVP</sequence>
<dbReference type="RefSeq" id="WP_184799775.1">
    <property type="nucleotide sequence ID" value="NZ_JACHMY010000001.1"/>
</dbReference>
<name>A0A7W9JAQ2_9ACTN</name>
<keyword evidence="2" id="KW-1185">Reference proteome</keyword>
<dbReference type="EMBL" id="JACHMY010000001">
    <property type="protein sequence ID" value="MBB5838714.1"/>
    <property type="molecule type" value="Genomic_DNA"/>
</dbReference>
<comment type="caution">
    <text evidence="1">The sequence shown here is derived from an EMBL/GenBank/DDBJ whole genome shotgun (WGS) entry which is preliminary data.</text>
</comment>
<reference evidence="1 2" key="1">
    <citation type="submission" date="2020-08" db="EMBL/GenBank/DDBJ databases">
        <title>Sequencing the genomes of 1000 actinobacteria strains.</title>
        <authorList>
            <person name="Klenk H.-P."/>
        </authorList>
    </citation>
    <scope>NUCLEOTIDE SEQUENCE [LARGE SCALE GENOMIC DNA]</scope>
    <source>
        <strain evidence="1 2">DSM 28967</strain>
    </source>
</reference>
<evidence type="ECO:0000313" key="1">
    <source>
        <dbReference type="EMBL" id="MBB5838714.1"/>
    </source>
</evidence>